<dbReference type="InterPro" id="IPR040982">
    <property type="entry name" value="DNA_pol3_finger"/>
</dbReference>
<dbReference type="Pfam" id="PF02811">
    <property type="entry name" value="PHP"/>
    <property type="match status" value="1"/>
</dbReference>
<dbReference type="GO" id="GO:0008408">
    <property type="term" value="F:3'-5' exonuclease activity"/>
    <property type="evidence" value="ECO:0007669"/>
    <property type="project" value="InterPro"/>
</dbReference>
<dbReference type="PANTHER" id="PTHR32294:SF4">
    <property type="entry name" value="ERROR-PRONE DNA POLYMERASE"/>
    <property type="match status" value="1"/>
</dbReference>
<evidence type="ECO:0000256" key="4">
    <source>
        <dbReference type="ARBA" id="ARBA00017273"/>
    </source>
</evidence>
<evidence type="ECO:0000256" key="9">
    <source>
        <dbReference type="ARBA" id="ARBA00022763"/>
    </source>
</evidence>
<dbReference type="InterPro" id="IPR016195">
    <property type="entry name" value="Pol/histidinol_Pase-like"/>
</dbReference>
<organism evidence="15 16">
    <name type="scientific">Sorangium cellulosum So0157-2</name>
    <dbReference type="NCBI Taxonomy" id="1254432"/>
    <lineage>
        <taxon>Bacteria</taxon>
        <taxon>Pseudomonadati</taxon>
        <taxon>Myxococcota</taxon>
        <taxon>Polyangia</taxon>
        <taxon>Polyangiales</taxon>
        <taxon>Polyangiaceae</taxon>
        <taxon>Sorangium</taxon>
    </lineage>
</organism>
<dbReference type="CDD" id="cd07434">
    <property type="entry name" value="PHP_PolIIIA_DnaE2"/>
    <property type="match status" value="1"/>
</dbReference>
<dbReference type="PANTHER" id="PTHR32294">
    <property type="entry name" value="DNA POLYMERASE III SUBUNIT ALPHA"/>
    <property type="match status" value="1"/>
</dbReference>
<evidence type="ECO:0000256" key="6">
    <source>
        <dbReference type="ARBA" id="ARBA00022679"/>
    </source>
</evidence>
<comment type="similarity">
    <text evidence="2">Belongs to the DNA polymerase type-C family. DnaE2 subfamily.</text>
</comment>
<dbReference type="GO" id="GO:0003887">
    <property type="term" value="F:DNA-directed DNA polymerase activity"/>
    <property type="evidence" value="ECO:0007669"/>
    <property type="project" value="UniProtKB-KW"/>
</dbReference>
<feature type="domain" description="Polymerase/histidinol phosphatase N-terminal" evidence="14">
    <location>
        <begin position="10"/>
        <end position="77"/>
    </location>
</feature>
<comment type="subcellular location">
    <subcellularLocation>
        <location evidence="1">Cytoplasm</location>
    </subcellularLocation>
</comment>
<dbReference type="CDD" id="cd04485">
    <property type="entry name" value="DnaE_OBF"/>
    <property type="match status" value="1"/>
</dbReference>
<dbReference type="InterPro" id="IPR011708">
    <property type="entry name" value="DNA_pol3_alpha_NTPase_dom"/>
</dbReference>
<dbReference type="HAMAP" id="MF_01902">
    <property type="entry name" value="DNApol_error_prone"/>
    <property type="match status" value="1"/>
</dbReference>
<dbReference type="STRING" id="1254432.SCE1572_10870"/>
<evidence type="ECO:0000256" key="5">
    <source>
        <dbReference type="ARBA" id="ARBA00022490"/>
    </source>
</evidence>
<dbReference type="SUPFAM" id="SSF89550">
    <property type="entry name" value="PHP domain-like"/>
    <property type="match status" value="1"/>
</dbReference>
<dbReference type="Pfam" id="PF07733">
    <property type="entry name" value="DNA_pol3_alpha"/>
    <property type="match status" value="1"/>
</dbReference>
<keyword evidence="5" id="KW-0963">Cytoplasm</keyword>
<dbReference type="PATRIC" id="fig|1254432.3.peg.2434"/>
<dbReference type="GO" id="GO:0009432">
    <property type="term" value="P:SOS response"/>
    <property type="evidence" value="ECO:0007669"/>
    <property type="project" value="UniProtKB-ARBA"/>
</dbReference>
<feature type="compositionally biased region" description="Low complexity" evidence="13">
    <location>
        <begin position="599"/>
        <end position="608"/>
    </location>
</feature>
<dbReference type="OrthoDB" id="9803237at2"/>
<dbReference type="InterPro" id="IPR012340">
    <property type="entry name" value="NA-bd_OB-fold"/>
</dbReference>
<accession>S4XWN1</accession>
<evidence type="ECO:0000256" key="8">
    <source>
        <dbReference type="ARBA" id="ARBA00022705"/>
    </source>
</evidence>
<reference evidence="15 16" key="1">
    <citation type="journal article" date="2013" name="Sci. Rep.">
        <title>Extraordinary expansion of a Sorangium cellulosum genome from an alkaline milieu.</title>
        <authorList>
            <person name="Han K."/>
            <person name="Li Z.F."/>
            <person name="Peng R."/>
            <person name="Zhu L.P."/>
            <person name="Zhou T."/>
            <person name="Wang L.G."/>
            <person name="Li S.G."/>
            <person name="Zhang X.B."/>
            <person name="Hu W."/>
            <person name="Wu Z.H."/>
            <person name="Qin N."/>
            <person name="Li Y.Z."/>
        </authorList>
    </citation>
    <scope>NUCLEOTIDE SEQUENCE [LARGE SCALE GENOMIC DNA]</scope>
    <source>
        <strain evidence="15 16">So0157-2</strain>
    </source>
</reference>
<dbReference type="Gene3D" id="2.40.50.140">
    <property type="entry name" value="Nucleic acid-binding proteins"/>
    <property type="match status" value="1"/>
</dbReference>
<keyword evidence="6" id="KW-0808">Transferase</keyword>
<dbReference type="InterPro" id="IPR003141">
    <property type="entry name" value="Pol/His_phosphatase_N"/>
</dbReference>
<dbReference type="InterPro" id="IPR004805">
    <property type="entry name" value="DnaE2/DnaE/PolC"/>
</dbReference>
<keyword evidence="10" id="KW-0239">DNA-directed DNA polymerase</keyword>
<dbReference type="Pfam" id="PF01336">
    <property type="entry name" value="tRNA_anti-codon"/>
    <property type="match status" value="1"/>
</dbReference>
<dbReference type="KEGG" id="scu:SCE1572_10870"/>
<sequence>MSAGASVPFAELCGRSCFSFLEGASHPEELVHRAKELGLEGLALCDRDGIYGSVRAHTAAKKVEQRVIVGAELTIGATRAARSTDERAAPRAERAPEVQPSVVLLVEDSEGYANLCRLLTLAHADCEKGTASISAEAIAAAPRGLSAIVPLDPLVPAAASGALIGALRDAFGERALVATWKHLDRRDGERVAAALAAERRYGPCVVATARPLYHHPSRKPLADVLTCIRTKTTLDQAGTRIAPNAEAYVRSGAQMAALFRDHPAWVARTVEVASRCRFSLAELRYSFPSDALCMPGETSDQALRRLTEEGCRDRYPEGTPPQVRAQIEKELALIAKLGVAPYFLSVQQVVKIARARQILCQGRGSAANSAVCFVLGVTAVDPARSNLLFERFLSEERNEPPDIDVDFEHERREEVIQAIYEMYGRDRAAMVSEVIAYRGKSALREVGKAFGFSADQVDRLSGLVLHHEADITEQRVSEAGLDPDDVRVRQAVLMASALEGFPRHLSIHVGGFVLSSEPLHKVAPVEPARMEGRTVIPWDKDDLDDLGFFKIDVLALGMLTAIRKALALIHADRYAELAGRPADAARDAADAARYAADAARDSAPAGPSVDAARDSASSGPSAHARRGAAFDPIAALAQIPPEDPAVYEAIGRADTVGVFQIESRAQMAMLPRLKPSKFYDLVIEVAIVRPGPIQGGMVHPYLRRRTGQEPPVSPHPCLDPILERTLGVPLFQEQVMQIAMVGAGYTPGEADQLRRDMAAWKKHGRLERHRGRLIQGFAERGISAKFGEMLYQQIQGFGEYGFPESHAASFALLVYASAWLKVHHPTAFTCALLNAQPMGFYSPSALVQDAQRHGVEVRPVCVVQSAWDATLEPGEAPSAGPALRLGMRLVKGLGEAAVAAIVAAREEAPFTGLPDLVRRTELKKNEVEALAEAGALAALVPARREALWRARAPRVEGLFDGVPIEDDSDVGLPPLRPLEQLALDYGRVGLSLHDHPMRHLRPALKRRRGAGRVRTAEEIKAARNGESVRVAGMVVGRQRPATASGVTFVTLEDETGVVNVIVQKQVFEEHYQVARHAALLLVAGRVERQGEVIHVLARELERLELPNDEEITLKSRDYH</sequence>
<dbReference type="Gene3D" id="1.10.150.870">
    <property type="match status" value="1"/>
</dbReference>
<dbReference type="EMBL" id="CP003969">
    <property type="protein sequence ID" value="AGP34968.1"/>
    <property type="molecule type" value="Genomic_DNA"/>
</dbReference>
<dbReference type="InterPro" id="IPR004365">
    <property type="entry name" value="NA-bd_OB_tRNA"/>
</dbReference>
<evidence type="ECO:0000256" key="11">
    <source>
        <dbReference type="ARBA" id="ARBA00023204"/>
    </source>
</evidence>
<proteinExistence type="inferred from homology"/>
<feature type="region of interest" description="Disordered" evidence="13">
    <location>
        <begin position="599"/>
        <end position="624"/>
    </location>
</feature>
<dbReference type="SMART" id="SM00481">
    <property type="entry name" value="POLIIIAc"/>
    <property type="match status" value="1"/>
</dbReference>
<evidence type="ECO:0000313" key="15">
    <source>
        <dbReference type="EMBL" id="AGP34968.1"/>
    </source>
</evidence>
<comment type="catalytic activity">
    <reaction evidence="12">
        <text>DNA(n) + a 2'-deoxyribonucleoside 5'-triphosphate = DNA(n+1) + diphosphate</text>
        <dbReference type="Rhea" id="RHEA:22508"/>
        <dbReference type="Rhea" id="RHEA-COMP:17339"/>
        <dbReference type="Rhea" id="RHEA-COMP:17340"/>
        <dbReference type="ChEBI" id="CHEBI:33019"/>
        <dbReference type="ChEBI" id="CHEBI:61560"/>
        <dbReference type="ChEBI" id="CHEBI:173112"/>
        <dbReference type="EC" id="2.7.7.7"/>
    </reaction>
</comment>
<dbReference type="NCBIfam" id="TIGR00594">
    <property type="entry name" value="polc"/>
    <property type="match status" value="1"/>
</dbReference>
<keyword evidence="11" id="KW-0234">DNA repair</keyword>
<evidence type="ECO:0000256" key="1">
    <source>
        <dbReference type="ARBA" id="ARBA00004496"/>
    </source>
</evidence>
<dbReference type="EC" id="2.7.7.7" evidence="3"/>
<dbReference type="Pfam" id="PF17657">
    <property type="entry name" value="DNA_pol3_finger"/>
    <property type="match status" value="1"/>
</dbReference>
<dbReference type="Proteomes" id="UP000014803">
    <property type="component" value="Chromosome"/>
</dbReference>
<dbReference type="eggNOG" id="COG0587">
    <property type="taxonomic scope" value="Bacteria"/>
</dbReference>
<dbReference type="InterPro" id="IPR029460">
    <property type="entry name" value="DNAPol_HHH"/>
</dbReference>
<evidence type="ECO:0000259" key="14">
    <source>
        <dbReference type="SMART" id="SM00481"/>
    </source>
</evidence>
<dbReference type="GO" id="GO:0006260">
    <property type="term" value="P:DNA replication"/>
    <property type="evidence" value="ECO:0007669"/>
    <property type="project" value="UniProtKB-KW"/>
</dbReference>
<dbReference type="RefSeq" id="WP_020734152.1">
    <property type="nucleotide sequence ID" value="NC_021658.1"/>
</dbReference>
<name>S4XWN1_SORCE</name>
<dbReference type="Gene3D" id="3.20.20.140">
    <property type="entry name" value="Metal-dependent hydrolases"/>
    <property type="match status" value="1"/>
</dbReference>
<dbReference type="InterPro" id="IPR004013">
    <property type="entry name" value="PHP_dom"/>
</dbReference>
<keyword evidence="9" id="KW-0227">DNA damage</keyword>
<dbReference type="GO" id="GO:0006281">
    <property type="term" value="P:DNA repair"/>
    <property type="evidence" value="ECO:0007669"/>
    <property type="project" value="UniProtKB-KW"/>
</dbReference>
<dbReference type="Pfam" id="PF14579">
    <property type="entry name" value="HHH_6"/>
    <property type="match status" value="1"/>
</dbReference>
<dbReference type="HOGENOM" id="CLU_001600_4_0_7"/>
<evidence type="ECO:0000256" key="13">
    <source>
        <dbReference type="SAM" id="MobiDB-lite"/>
    </source>
</evidence>
<dbReference type="InterPro" id="IPR023073">
    <property type="entry name" value="DnaE2"/>
</dbReference>
<evidence type="ECO:0000256" key="12">
    <source>
        <dbReference type="ARBA" id="ARBA00049244"/>
    </source>
</evidence>
<evidence type="ECO:0000256" key="2">
    <source>
        <dbReference type="ARBA" id="ARBA00007391"/>
    </source>
</evidence>
<evidence type="ECO:0000256" key="3">
    <source>
        <dbReference type="ARBA" id="ARBA00012417"/>
    </source>
</evidence>
<dbReference type="AlphaFoldDB" id="S4XWN1"/>
<dbReference type="FunFam" id="1.10.150.870:FF:000002">
    <property type="entry name" value="Error-prone DNA polymerase"/>
    <property type="match status" value="1"/>
</dbReference>
<evidence type="ECO:0000256" key="7">
    <source>
        <dbReference type="ARBA" id="ARBA00022695"/>
    </source>
</evidence>
<gene>
    <name evidence="15" type="ORF">SCE1572_10870</name>
</gene>
<dbReference type="GO" id="GO:0005737">
    <property type="term" value="C:cytoplasm"/>
    <property type="evidence" value="ECO:0007669"/>
    <property type="project" value="UniProtKB-SubCell"/>
</dbReference>
<keyword evidence="8" id="KW-0235">DNA replication</keyword>
<dbReference type="GO" id="GO:0003676">
    <property type="term" value="F:nucleic acid binding"/>
    <property type="evidence" value="ECO:0007669"/>
    <property type="project" value="InterPro"/>
</dbReference>
<evidence type="ECO:0000313" key="16">
    <source>
        <dbReference type="Proteomes" id="UP000014803"/>
    </source>
</evidence>
<protein>
    <recommendedName>
        <fullName evidence="4">Error-prone DNA polymerase</fullName>
        <ecNumber evidence="3">2.7.7.7</ecNumber>
    </recommendedName>
</protein>
<evidence type="ECO:0000256" key="10">
    <source>
        <dbReference type="ARBA" id="ARBA00022932"/>
    </source>
</evidence>
<keyword evidence="7" id="KW-0548">Nucleotidyltransferase</keyword>